<keyword evidence="3" id="KW-1133">Transmembrane helix</keyword>
<evidence type="ECO:0000313" key="6">
    <source>
        <dbReference type="Proteomes" id="UP000030645"/>
    </source>
</evidence>
<feature type="transmembrane region" description="Helical" evidence="3">
    <location>
        <begin position="659"/>
        <end position="680"/>
    </location>
</feature>
<feature type="domain" description="Cyclic nucleotide-binding" evidence="4">
    <location>
        <begin position="1048"/>
        <end position="1118"/>
    </location>
</feature>
<keyword evidence="1" id="KW-1071">Ligand-gated ion channel</keyword>
<dbReference type="Proteomes" id="UP000030645">
    <property type="component" value="Unassembled WGS sequence"/>
</dbReference>
<dbReference type="SUPFAM" id="SSF51206">
    <property type="entry name" value="cAMP-binding domain-like"/>
    <property type="match status" value="2"/>
</dbReference>
<dbReference type="GO" id="GO:0016020">
    <property type="term" value="C:membrane"/>
    <property type="evidence" value="ECO:0007669"/>
    <property type="project" value="UniProtKB-SubCell"/>
</dbReference>
<reference evidence="6" key="1">
    <citation type="submission" date="2013-01" db="EMBL/GenBank/DDBJ databases">
        <title>Draft Genome Sequence of a Mulberry Tree, Morus notabilis C.K. Schneid.</title>
        <authorList>
            <person name="He N."/>
            <person name="Zhao S."/>
        </authorList>
    </citation>
    <scope>NUCLEOTIDE SEQUENCE</scope>
</reference>
<dbReference type="GO" id="GO:0034220">
    <property type="term" value="P:monoatomic ion transmembrane transport"/>
    <property type="evidence" value="ECO:0007669"/>
    <property type="project" value="UniProtKB-KW"/>
</dbReference>
<evidence type="ECO:0000256" key="3">
    <source>
        <dbReference type="SAM" id="Phobius"/>
    </source>
</evidence>
<dbReference type="InterPro" id="IPR000595">
    <property type="entry name" value="cNMP-bd_dom"/>
</dbReference>
<dbReference type="AlphaFoldDB" id="W9QKH8"/>
<feature type="transmembrane region" description="Helical" evidence="3">
    <location>
        <begin position="867"/>
        <end position="884"/>
    </location>
</feature>
<dbReference type="InterPro" id="IPR014710">
    <property type="entry name" value="RmlC-like_jellyroll"/>
</dbReference>
<evidence type="ECO:0000313" key="5">
    <source>
        <dbReference type="EMBL" id="EXB29193.1"/>
    </source>
</evidence>
<name>W9QKH8_9ROSA</name>
<feature type="transmembrane region" description="Helical" evidence="3">
    <location>
        <begin position="592"/>
        <end position="613"/>
    </location>
</feature>
<feature type="transmembrane region" description="Helical" evidence="3">
    <location>
        <begin position="41"/>
        <end position="59"/>
    </location>
</feature>
<keyword evidence="3" id="KW-0472">Membrane</keyword>
<dbReference type="InterPro" id="IPR018490">
    <property type="entry name" value="cNMP-bd_dom_sf"/>
</dbReference>
<dbReference type="Gene3D" id="1.10.287.70">
    <property type="match status" value="2"/>
</dbReference>
<evidence type="ECO:0000256" key="2">
    <source>
        <dbReference type="ARBA" id="ARBA00023303"/>
    </source>
</evidence>
<keyword evidence="2" id="KW-0407">Ion channel</keyword>
<feature type="transmembrane region" description="Helical" evidence="3">
    <location>
        <begin position="273"/>
        <end position="290"/>
    </location>
</feature>
<protein>
    <recommendedName>
        <fullName evidence="4">Cyclic nucleotide-binding domain-containing protein</fullName>
    </recommendedName>
</protein>
<dbReference type="PANTHER" id="PTHR45651">
    <property type="entry name" value="CYCLIC NUCLEOTIDE-GATED ION CHANNEL 15-RELATED-RELATED"/>
    <property type="match status" value="1"/>
</dbReference>
<organism evidence="5 6">
    <name type="scientific">Morus notabilis</name>
    <dbReference type="NCBI Taxonomy" id="981085"/>
    <lineage>
        <taxon>Eukaryota</taxon>
        <taxon>Viridiplantae</taxon>
        <taxon>Streptophyta</taxon>
        <taxon>Embryophyta</taxon>
        <taxon>Tracheophyta</taxon>
        <taxon>Spermatophyta</taxon>
        <taxon>Magnoliopsida</taxon>
        <taxon>eudicotyledons</taxon>
        <taxon>Gunneridae</taxon>
        <taxon>Pentapetalae</taxon>
        <taxon>rosids</taxon>
        <taxon>fabids</taxon>
        <taxon>Rosales</taxon>
        <taxon>Moraceae</taxon>
        <taxon>Moreae</taxon>
        <taxon>Morus</taxon>
    </lineage>
</organism>
<dbReference type="Gene3D" id="2.60.120.10">
    <property type="entry name" value="Jelly Rolls"/>
    <property type="match status" value="2"/>
</dbReference>
<keyword evidence="1" id="KW-0406">Ion transport</keyword>
<feature type="transmembrane region" description="Helical" evidence="3">
    <location>
        <begin position="625"/>
        <end position="647"/>
    </location>
</feature>
<keyword evidence="1" id="KW-0813">Transport</keyword>
<feature type="transmembrane region" description="Helical" evidence="3">
    <location>
        <begin position="150"/>
        <end position="169"/>
    </location>
</feature>
<dbReference type="CDD" id="cd00038">
    <property type="entry name" value="CAP_ED"/>
    <property type="match status" value="1"/>
</dbReference>
<accession>W9QKH8</accession>
<dbReference type="EMBL" id="KE343429">
    <property type="protein sequence ID" value="EXB29193.1"/>
    <property type="molecule type" value="Genomic_DNA"/>
</dbReference>
<feature type="transmembrane region" description="Helical" evidence="3">
    <location>
        <begin position="744"/>
        <end position="764"/>
    </location>
</feature>
<keyword evidence="3" id="KW-0812">Transmembrane</keyword>
<feature type="transmembrane region" description="Helical" evidence="3">
    <location>
        <begin position="80"/>
        <end position="99"/>
    </location>
</feature>
<dbReference type="SUPFAM" id="SSF81324">
    <property type="entry name" value="Voltage-gated potassium channels"/>
    <property type="match status" value="2"/>
</dbReference>
<proteinExistence type="predicted"/>
<dbReference type="PROSITE" id="PS50042">
    <property type="entry name" value="CNMP_BINDING_3"/>
    <property type="match status" value="1"/>
</dbReference>
<dbReference type="eggNOG" id="KOG0498">
    <property type="taxonomic scope" value="Eukaryota"/>
</dbReference>
<evidence type="ECO:0000259" key="4">
    <source>
        <dbReference type="PROSITE" id="PS50042"/>
    </source>
</evidence>
<keyword evidence="6" id="KW-1185">Reference proteome</keyword>
<dbReference type="PANTHER" id="PTHR45651:SF68">
    <property type="entry name" value="ION TRANSPORT DOMAIN-CONTAINING PROTEIN"/>
    <property type="match status" value="1"/>
</dbReference>
<evidence type="ECO:0000256" key="1">
    <source>
        <dbReference type="ARBA" id="ARBA00023286"/>
    </source>
</evidence>
<gene>
    <name evidence="5" type="ORF">L484_019728</name>
</gene>
<sequence>MDRQYHYFNPINDGAYQVRNDNRVERILNPWASYPELWNKIFLASCVTGVTIDPLFLYIPIINEEKKCLAMDENVKFMALLLRSVTDFAYVTVFVFFANVAGSRSLIARKILNSLLLLQYVPRIFRVYLLAKELSRTFDSLTRRVWVRGAFLFFLYIIFGHVFGAFWYFQAIFRETACWHYACKKYPGCVPSPFDCRWAIPMKNLTFLNEFCPVDPPNSTVLDFGIFADAVESRILTKTDFLRKFLRSFWWGLRNLSSFGQNLDTSSYVAENLFAVTISILGLLLFLYLIETLQTYMQLAMTKSEEARQKLNIKQPEIDWYLSNLPEHKKKVIMRYLRRTIREDRDFDFNRLFSLLEEHTDKAGRHNSEVDKLYSTFAAWVTKILDVKKHEKNTTELKAELWISKNAIPNDLKPKIMRYVRLRLQEGKEVDVGHLHILPFALGMSLKKNLCFPMLTRVPTLQNMDEGVYEMIFKLLKPVIYTEKSYIIRKVLRGDLEQVLVPWSAFRKFPRSTSEGLKPFAKASLQRGLQRYIRKRRATNRLIQEHVDYEKQYYNSDPIKDGSGQDTPKEHVIKVEKLLNPWASYPQLWNKIFLASCVIGVSIDPLFLYVPIINEDKKCLDVDEPMMYVALVLRIITDFAYLLHLISRLTSALKMAKELGLSIYTGLPWSYLLIDVFAILPLPQVIVLKYFSKIAGSKSLTTRKFLNLLLLLQYVPRILRVYLSAKELGRTYDSLTRRVWVRGAFFFFLYIICGHVFGALWYFYAIFRETACWHRACKSYPGCVPSNFDCRRNPPLKNLTHLNEFCPVDPPDKAVFDFGMFADAIESRILHKTNFLRKFSRSFWWGLRNLSSFGQNLDTSGNVEENLFAVLISILGLLLFLYLIGNLQTYMQLATTKSEEARRRISIKQPEIDSYLSNLPAHKRKVIMRYLRRTIKEDKDFDVKRLFSLLEEHTDHGQHKSETFAEWVTKILDVKKHDRNTSELKAELWISRNRIPHDIKQKIMRYVRLRLQEGKDVDISNLLPILPFALGMSVKKHLCFPMLKKVPMLQNMNDNVYETVCNYLKPVIYKEKSYIIRKGEPLDFILFITQGIVWKFGSDTDVAVERLQKGDYYGKELLEWQLNSTSYCDFPICVANLKCHMKVEGFALMASDLEHVLSKCWSKFSHPNEPMSEGLKPFAAASLQQGFRLFMRHKKANKDDRLQHKYLLIDMH</sequence>